<keyword evidence="5" id="KW-0548">Nucleotidyltransferase</keyword>
<evidence type="ECO:0000313" key="9">
    <source>
        <dbReference type="EMBL" id="AVM87462.1"/>
    </source>
</evidence>
<dbReference type="PROSITE" id="PS50523">
    <property type="entry name" value="RDRP_DSRNA_REO"/>
    <property type="match status" value="1"/>
</dbReference>
<evidence type="ECO:0000256" key="3">
    <source>
        <dbReference type="ARBA" id="ARBA00022484"/>
    </source>
</evidence>
<evidence type="ECO:0000256" key="7">
    <source>
        <dbReference type="ARBA" id="ARBA00022953"/>
    </source>
</evidence>
<name>A0A2P1GN90_9REOV</name>
<evidence type="ECO:0000256" key="6">
    <source>
        <dbReference type="ARBA" id="ARBA00022741"/>
    </source>
</evidence>
<keyword evidence="4" id="KW-0808">Transferase</keyword>
<evidence type="ECO:0000256" key="4">
    <source>
        <dbReference type="ARBA" id="ARBA00022679"/>
    </source>
</evidence>
<dbReference type="GO" id="GO:0019013">
    <property type="term" value="C:viral nucleocapsid"/>
    <property type="evidence" value="ECO:0007669"/>
    <property type="project" value="InterPro"/>
</dbReference>
<evidence type="ECO:0000256" key="5">
    <source>
        <dbReference type="ARBA" id="ARBA00022695"/>
    </source>
</evidence>
<dbReference type="EC" id="2.7.7.48" evidence="2"/>
<evidence type="ECO:0000256" key="1">
    <source>
        <dbReference type="ARBA" id="ARBA00009581"/>
    </source>
</evidence>
<comment type="similarity">
    <text evidence="1">Belongs to the reoviridae RNA-directed RNA polymerase family.</text>
</comment>
<dbReference type="InterPro" id="IPR007097">
    <property type="entry name" value="RNA-dir_pol_reovirus"/>
</dbReference>
<dbReference type="EMBL" id="MG600114">
    <property type="protein sequence ID" value="AVM87462.1"/>
    <property type="molecule type" value="Genomic_RNA"/>
</dbReference>
<keyword evidence="3 9" id="KW-0696">RNA-directed RNA polymerase</keyword>
<keyword evidence="6" id="KW-0547">Nucleotide-binding</keyword>
<accession>A0A2P1GN90</accession>
<organism evidence="9">
    <name type="scientific">Wenling minipizza batfish reovirus 1</name>
    <dbReference type="NCBI Taxonomy" id="2116338"/>
    <lineage>
        <taxon>Viruses</taxon>
        <taxon>Riboviria</taxon>
        <taxon>Orthornavirae</taxon>
        <taxon>Duplornaviricota</taxon>
        <taxon>Resentoviricetes</taxon>
        <taxon>Reovirales</taxon>
    </lineage>
</organism>
<evidence type="ECO:0000256" key="2">
    <source>
        <dbReference type="ARBA" id="ARBA00012494"/>
    </source>
</evidence>
<keyword evidence="7" id="KW-0693">Viral RNA replication</keyword>
<proteinExistence type="inferred from homology"/>
<dbReference type="GO" id="GO:0003723">
    <property type="term" value="F:RNA binding"/>
    <property type="evidence" value="ECO:0007669"/>
    <property type="project" value="InterPro"/>
</dbReference>
<sequence length="1270" mass="143598">MDNLLPTLPNELAKLAQSVNGQTELDESTFRNAAAVWHKLPRSITYKWLSTIDFNTNIRVPQTIFKHKSWSHYFYIENDLIRRKKAPGIDDDVYPPNSDISPLLEPLFSTKQYGILRPELDSRATKGENEARCAVNFFKIATSQARQVKMDVTRFLQSLLILMSEKRVHNTTPSDSFNERPIHTMPSLHAIAQIMEYYKEGDEYYPPTLVVPSGVLWYIPPKGKTNEAHIPILLVDLVNLAIATVMCNIPQELEECAVMLYLRAAESDSYAHTILKTKSIFTAMSLHSMYRKPMTGGSVPVVSWLEPRNKYTFQLSGSKRLRPDNYIKAPTPHSKIKDLCAQYQLMELFSTLERFFSKYTSHTHESVNAVRASMACTSGMYLVRSPTESVMAEYTQNPDIQEPIQKADWTAKIGDVKYLKDTAPEPAKHLWDIWYKAAKQIVTSGNIDDPLYQAILRSQYVTSRGGSGQSLKDALADVDPGFKTYPKLDLKASKILQAAGTAHMSFDELSQAILASVSMGIRNQVQRRARTIMPLNIAQQYISAVHTIVADWINSRLNLSTTSGNAVQEKVIPLIIAASCTPNIVVNIDIKACDASITYDYFLSVIVGAIHAGFDSAQSGKSFMGVPSTSVRDYSRNETSVRSISGLQHMVQKLSTLYANGFKYLVKDQYAPKNDFSLITKTFPSGSTATSTEHTANNSTMMDYFLRVHLQREGVSDKLRQLASNMSISNNYVCQGDDGMCIIDGIAEKEIPNDVIEDFCNELKDYGKRFGWVYDIEANGTAEYLKLFALFGCRIPNVSRHPIVGKEYASADATEPWPGMIDIVKGLFENGLTDGFNWRKWLGYIWTLSCFVSEASLKYHDEITTAKYPMWSFIYFGIPPIRIFESDPWLFSPFTPSGDQGMYGIISLSKRRIRKMCRDRNYYTKKVHPVWGQYDAERLFTEQSVYAGYYVAQVNRNPSTRKIAIAPEDKQEFLRDLDKFIFQDPELKARVNKGKQMWQDISSSEGPYLRHVPSLEDLPEKWYENARSAEKATIADMIALYVDIEKVRRRPVTKFSKLLEVYLRVEWRAGERVPNIIDPHVPLVAGINMSNDDLFYKFCILGPMMISTKSYFKETLFVGRTLSGMDVDAIDAALLRLRARGAPVTALVAVLHMVGYSSAEANQIAAKVTLQDNKPVQIARMVNLAVDSKWMLLNFDYLINTVVQLKIHDRSDPSAIIPPRYKWLRSIYRLLGASLQMTSAGPLNYLYLNNVLGSSTLVGSMLNQWMSKGD</sequence>
<dbReference type="GO" id="GO:0003968">
    <property type="term" value="F:RNA-directed RNA polymerase activity"/>
    <property type="evidence" value="ECO:0007669"/>
    <property type="project" value="UniProtKB-KW"/>
</dbReference>
<dbReference type="GO" id="GO:0000166">
    <property type="term" value="F:nucleotide binding"/>
    <property type="evidence" value="ECO:0007669"/>
    <property type="project" value="UniProtKB-KW"/>
</dbReference>
<dbReference type="GO" id="GO:0019079">
    <property type="term" value="P:viral genome replication"/>
    <property type="evidence" value="ECO:0007669"/>
    <property type="project" value="InterPro"/>
</dbReference>
<dbReference type="InterPro" id="IPR012915">
    <property type="entry name" value="RdRP_5"/>
</dbReference>
<dbReference type="Pfam" id="PF07925">
    <property type="entry name" value="RdRP_5"/>
    <property type="match status" value="1"/>
</dbReference>
<dbReference type="InterPro" id="IPR043502">
    <property type="entry name" value="DNA/RNA_pol_sf"/>
</dbReference>
<protein>
    <recommendedName>
        <fullName evidence="2">RNA-directed RNA polymerase</fullName>
        <ecNumber evidence="2">2.7.7.48</ecNumber>
    </recommendedName>
</protein>
<evidence type="ECO:0000259" key="8">
    <source>
        <dbReference type="PROSITE" id="PS50523"/>
    </source>
</evidence>
<feature type="domain" description="RdRp catalytic" evidence="8">
    <location>
        <begin position="559"/>
        <end position="795"/>
    </location>
</feature>
<dbReference type="SUPFAM" id="SSF56672">
    <property type="entry name" value="DNA/RNA polymerases"/>
    <property type="match status" value="1"/>
</dbReference>
<reference evidence="9" key="1">
    <citation type="journal article" date="2018" name="Nature">
        <title>The evolutionary history of vertebrate RNA viruses.</title>
        <authorList>
            <person name="Shi M."/>
            <person name="Lin X.D."/>
            <person name="Chen X."/>
            <person name="Tian J.H."/>
            <person name="Chen L.J."/>
            <person name="Li K."/>
            <person name="Wang W."/>
            <person name="Eden J.S."/>
            <person name="Shen J.J."/>
            <person name="Liu L."/>
            <person name="Holmes E.C."/>
            <person name="Zhang Y.Z."/>
        </authorList>
    </citation>
    <scope>NUCLEOTIDE SEQUENCE</scope>
    <source>
        <strain evidence="9">DHJQYS14691</strain>
    </source>
</reference>
<dbReference type="Gene3D" id="3.90.1850.10">
    <property type="entry name" value="RNA-directed RNA polymerase lambda-3"/>
    <property type="match status" value="1"/>
</dbReference>